<evidence type="ECO:0000256" key="4">
    <source>
        <dbReference type="ARBA" id="ARBA00022741"/>
    </source>
</evidence>
<name>A0A1F5GZF3_9BACT</name>
<dbReference type="InterPro" id="IPR051813">
    <property type="entry name" value="HepT_RNase_toxin"/>
</dbReference>
<evidence type="ECO:0000256" key="3">
    <source>
        <dbReference type="ARBA" id="ARBA00022722"/>
    </source>
</evidence>
<dbReference type="GO" id="GO:0004540">
    <property type="term" value="F:RNA nuclease activity"/>
    <property type="evidence" value="ECO:0007669"/>
    <property type="project" value="InterPro"/>
</dbReference>
<evidence type="ECO:0000313" key="7">
    <source>
        <dbReference type="EMBL" id="OGD97199.1"/>
    </source>
</evidence>
<accession>A0A1F5GZF3</accession>
<keyword evidence="4" id="KW-0547">Nucleotide-binding</keyword>
<reference evidence="7 8" key="1">
    <citation type="journal article" date="2016" name="Nat. Commun.">
        <title>Thousands of microbial genomes shed light on interconnected biogeochemical processes in an aquifer system.</title>
        <authorList>
            <person name="Anantharaman K."/>
            <person name="Brown C.T."/>
            <person name="Hug L.A."/>
            <person name="Sharon I."/>
            <person name="Castelle C.J."/>
            <person name="Probst A.J."/>
            <person name="Thomas B.C."/>
            <person name="Singh A."/>
            <person name="Wilkins M.J."/>
            <person name="Karaoz U."/>
            <person name="Brodie E.L."/>
            <person name="Williams K.H."/>
            <person name="Hubbard S.S."/>
            <person name="Banfield J.F."/>
        </authorList>
    </citation>
    <scope>NUCLEOTIDE SEQUENCE [LARGE SCALE GENOMIC DNA]</scope>
</reference>
<dbReference type="InterPro" id="IPR008201">
    <property type="entry name" value="HepT-like"/>
</dbReference>
<dbReference type="InterPro" id="IPR037038">
    <property type="entry name" value="HepT-like_sf"/>
</dbReference>
<dbReference type="Gene3D" id="1.20.120.580">
    <property type="entry name" value="bsu32300-like"/>
    <property type="match status" value="1"/>
</dbReference>
<keyword evidence="5" id="KW-0378">Hydrolase</keyword>
<sequence length="109" mass="12909">MQRDIGLYLDDILESIEKIEEYTKDLSEEEFSRNTETQDAVLRRLAIIGEAVKHLPEDLKEKHKQIPWKQIAGARDIFVHEYFGIKMERIWQTIKEDLPELKKAAEEII</sequence>
<evidence type="ECO:0000256" key="6">
    <source>
        <dbReference type="ARBA" id="ARBA00024207"/>
    </source>
</evidence>
<gene>
    <name evidence="7" type="ORF">A3A49_02340</name>
</gene>
<organism evidence="7 8">
    <name type="scientific">Candidatus Curtissbacteria bacterium RIFCSPLOWO2_01_FULL_38_11b</name>
    <dbReference type="NCBI Taxonomy" id="1797725"/>
    <lineage>
        <taxon>Bacteria</taxon>
        <taxon>Candidatus Curtissiibacteriota</taxon>
    </lineage>
</organism>
<evidence type="ECO:0000256" key="1">
    <source>
        <dbReference type="ARBA" id="ARBA00022553"/>
    </source>
</evidence>
<keyword evidence="3" id="KW-0540">Nuclease</keyword>
<evidence type="ECO:0008006" key="9">
    <source>
        <dbReference type="Google" id="ProtNLM"/>
    </source>
</evidence>
<comment type="caution">
    <text evidence="7">The sequence shown here is derived from an EMBL/GenBank/DDBJ whole genome shotgun (WGS) entry which is preliminary data.</text>
</comment>
<protein>
    <recommendedName>
        <fullName evidence="9">DUF86 domain-containing protein</fullName>
    </recommendedName>
</protein>
<dbReference type="GO" id="GO:0000166">
    <property type="term" value="F:nucleotide binding"/>
    <property type="evidence" value="ECO:0007669"/>
    <property type="project" value="UniProtKB-KW"/>
</dbReference>
<evidence type="ECO:0000313" key="8">
    <source>
        <dbReference type="Proteomes" id="UP000176740"/>
    </source>
</evidence>
<keyword evidence="1" id="KW-0597">Phosphoprotein</keyword>
<evidence type="ECO:0000256" key="2">
    <source>
        <dbReference type="ARBA" id="ARBA00022649"/>
    </source>
</evidence>
<dbReference type="PANTHER" id="PTHR34139:SF1">
    <property type="entry name" value="RNASE MJ1380-RELATED"/>
    <property type="match status" value="1"/>
</dbReference>
<dbReference type="Proteomes" id="UP000176740">
    <property type="component" value="Unassembled WGS sequence"/>
</dbReference>
<dbReference type="PANTHER" id="PTHR34139">
    <property type="entry name" value="UPF0331 PROTEIN MJ0127"/>
    <property type="match status" value="1"/>
</dbReference>
<dbReference type="Pfam" id="PF01934">
    <property type="entry name" value="HepT-like"/>
    <property type="match status" value="1"/>
</dbReference>
<comment type="similarity">
    <text evidence="6">Belongs to the HepT RNase toxin family.</text>
</comment>
<dbReference type="GO" id="GO:0016787">
    <property type="term" value="F:hydrolase activity"/>
    <property type="evidence" value="ECO:0007669"/>
    <property type="project" value="UniProtKB-KW"/>
</dbReference>
<dbReference type="EMBL" id="MFBO01000036">
    <property type="protein sequence ID" value="OGD97199.1"/>
    <property type="molecule type" value="Genomic_DNA"/>
</dbReference>
<dbReference type="STRING" id="1797725.A3A49_02340"/>
<proteinExistence type="inferred from homology"/>
<keyword evidence="2" id="KW-1277">Toxin-antitoxin system</keyword>
<dbReference type="AlphaFoldDB" id="A0A1F5GZF3"/>
<dbReference type="GO" id="GO:0110001">
    <property type="term" value="C:toxin-antitoxin complex"/>
    <property type="evidence" value="ECO:0007669"/>
    <property type="project" value="InterPro"/>
</dbReference>
<evidence type="ECO:0000256" key="5">
    <source>
        <dbReference type="ARBA" id="ARBA00022801"/>
    </source>
</evidence>